<evidence type="ECO:0000313" key="3">
    <source>
        <dbReference type="Proteomes" id="UP000236290"/>
    </source>
</evidence>
<gene>
    <name evidence="2" type="ORF">THARTR1_00123</name>
</gene>
<reference evidence="2 3" key="1">
    <citation type="submission" date="2017-02" db="EMBL/GenBank/DDBJ databases">
        <title>Genomes of Trichoderma spp. with biocontrol activity.</title>
        <authorList>
            <person name="Gardiner D."/>
            <person name="Kazan K."/>
            <person name="Vos C."/>
            <person name="Harvey P."/>
        </authorList>
    </citation>
    <scope>NUCLEOTIDE SEQUENCE [LARGE SCALE GENOMIC DNA]</scope>
    <source>
        <strain evidence="2 3">Tr1</strain>
    </source>
</reference>
<dbReference type="PANTHER" id="PTHR35391:SF7">
    <property type="entry name" value="C2H2-TYPE DOMAIN-CONTAINING PROTEIN"/>
    <property type="match status" value="1"/>
</dbReference>
<accession>A0A2K0UQQ0</accession>
<dbReference type="Proteomes" id="UP000236290">
    <property type="component" value="Unassembled WGS sequence"/>
</dbReference>
<comment type="caution">
    <text evidence="2">The sequence shown here is derived from an EMBL/GenBank/DDBJ whole genome shotgun (WGS) entry which is preliminary data.</text>
</comment>
<feature type="compositionally biased region" description="Polar residues" evidence="1">
    <location>
        <begin position="476"/>
        <end position="488"/>
    </location>
</feature>
<organism evidence="2 3">
    <name type="scientific">Trichoderma harzianum</name>
    <name type="common">Hypocrea lixii</name>
    <dbReference type="NCBI Taxonomy" id="5544"/>
    <lineage>
        <taxon>Eukaryota</taxon>
        <taxon>Fungi</taxon>
        <taxon>Dikarya</taxon>
        <taxon>Ascomycota</taxon>
        <taxon>Pezizomycotina</taxon>
        <taxon>Sordariomycetes</taxon>
        <taxon>Hypocreomycetidae</taxon>
        <taxon>Hypocreales</taxon>
        <taxon>Hypocreaceae</taxon>
        <taxon>Trichoderma</taxon>
    </lineage>
</organism>
<dbReference type="EMBL" id="MTYI01000004">
    <property type="protein sequence ID" value="PNP60099.1"/>
    <property type="molecule type" value="Genomic_DNA"/>
</dbReference>
<feature type="compositionally biased region" description="Acidic residues" evidence="1">
    <location>
        <begin position="302"/>
        <end position="335"/>
    </location>
</feature>
<dbReference type="AlphaFoldDB" id="A0A2K0UQQ0"/>
<feature type="compositionally biased region" description="Basic and acidic residues" evidence="1">
    <location>
        <begin position="514"/>
        <end position="540"/>
    </location>
</feature>
<name>A0A2K0UQQ0_TRIHA</name>
<feature type="region of interest" description="Disordered" evidence="1">
    <location>
        <begin position="506"/>
        <end position="552"/>
    </location>
</feature>
<evidence type="ECO:0000313" key="2">
    <source>
        <dbReference type="EMBL" id="PNP60099.1"/>
    </source>
</evidence>
<feature type="region of interest" description="Disordered" evidence="1">
    <location>
        <begin position="707"/>
        <end position="727"/>
    </location>
</feature>
<feature type="region of interest" description="Disordered" evidence="1">
    <location>
        <begin position="300"/>
        <end position="337"/>
    </location>
</feature>
<sequence>MEPQIAPLVNRCLALFETFCDSLSSNQSEYSTTRSHLARFRLWVGSLGAHRASGGRSLEYRLRDSSFVRNHIISLLQELVSSIGEGIRSAITDSKDKGALDDADLDLEIYFQSDDADEQSEITIILGDIGHIIDCLLRLSITIRNPARHDQFNSRAGVDIVSSYTQWDMNHVREKFNRLDDTLVDRLAMAMSRRRQYIKYREEHSKKLAHGLRDEIGEGENATTVASSIPKELKDEDNTATFTKMDALFDNLSEISGTSYANSNAATNELRVPNMPKEYINGPFLCPICHTLIIINDRNSWNDDDDDNYDEDGEGNHDFDEDGEGNYNDNDDDPDIEMRLMKDGEYSNHLQESRGGDSWENEEPDEDNARRMHALVDYNTKLELLEQQNKKRLMMARQEQSDMERNLRDSQPGALAGWFFWGPPLPDTSPNPEEQMKSFTSLFSADDDEQFLESTSMDFLGNYGNVSMAPHKGTDEGNTAQAQMNSMHPPNKKVSFAKGKTVAMLPVSPTASPKGEHSGDSQRPESHQEQSESSEQDHRRGVSVNDGRQRYGSLSTFHGDGPIETSPISALHTVKLPGSDTVVPHPRDYDETLRFKEDEAAAESVETAEFAAEQRWLEETKRQLEKLKYESDIVVEKRIRKEIEYRRLKEEDAADAAEKMRQLERDMFRDDAEFRHLQQELDIIKEHKENVEMKHLIEEYELRRLKKEEEQAAEEKHPHDEEYRDEM</sequence>
<dbReference type="PANTHER" id="PTHR35391">
    <property type="entry name" value="C2H2-TYPE DOMAIN-CONTAINING PROTEIN-RELATED"/>
    <property type="match status" value="1"/>
</dbReference>
<dbReference type="OrthoDB" id="4899518at2759"/>
<feature type="region of interest" description="Disordered" evidence="1">
    <location>
        <begin position="470"/>
        <end position="494"/>
    </location>
</feature>
<evidence type="ECO:0000256" key="1">
    <source>
        <dbReference type="SAM" id="MobiDB-lite"/>
    </source>
</evidence>
<proteinExistence type="predicted"/>
<protein>
    <submittedName>
        <fullName evidence="2">Uncharacterized protein</fullName>
    </submittedName>
</protein>